<dbReference type="AlphaFoldDB" id="A0A194YP94"/>
<dbReference type="EMBL" id="CM000763">
    <property type="protein sequence ID" value="KXG30017.1"/>
    <property type="molecule type" value="Genomic_DNA"/>
</dbReference>
<name>A0A194YP94_SORBI</name>
<protein>
    <submittedName>
        <fullName evidence="1">Uncharacterized protein</fullName>
    </submittedName>
</protein>
<dbReference type="InParanoid" id="A0A194YP94"/>
<evidence type="ECO:0000313" key="2">
    <source>
        <dbReference type="Proteomes" id="UP000000768"/>
    </source>
</evidence>
<gene>
    <name evidence="1" type="ORF">SORBI_3004G124000</name>
</gene>
<reference evidence="2" key="2">
    <citation type="journal article" date="2018" name="Plant J.">
        <title>The Sorghum bicolor reference genome: improved assembly, gene annotations, a transcriptome atlas, and signatures of genome organization.</title>
        <authorList>
            <person name="McCormick R.F."/>
            <person name="Truong S.K."/>
            <person name="Sreedasyam A."/>
            <person name="Jenkins J."/>
            <person name="Shu S."/>
            <person name="Sims D."/>
            <person name="Kennedy M."/>
            <person name="Amirebrahimi M."/>
            <person name="Weers B.D."/>
            <person name="McKinley B."/>
            <person name="Mattison A."/>
            <person name="Morishige D.T."/>
            <person name="Grimwood J."/>
            <person name="Schmutz J."/>
            <person name="Mullet J.E."/>
        </authorList>
    </citation>
    <scope>NUCLEOTIDE SEQUENCE [LARGE SCALE GENOMIC DNA]</scope>
    <source>
        <strain evidence="2">cv. BTx623</strain>
    </source>
</reference>
<dbReference type="Proteomes" id="UP000000768">
    <property type="component" value="Chromosome 4"/>
</dbReference>
<reference evidence="1 2" key="1">
    <citation type="journal article" date="2009" name="Nature">
        <title>The Sorghum bicolor genome and the diversification of grasses.</title>
        <authorList>
            <person name="Paterson A.H."/>
            <person name="Bowers J.E."/>
            <person name="Bruggmann R."/>
            <person name="Dubchak I."/>
            <person name="Grimwood J."/>
            <person name="Gundlach H."/>
            <person name="Haberer G."/>
            <person name="Hellsten U."/>
            <person name="Mitros T."/>
            <person name="Poliakov A."/>
            <person name="Schmutz J."/>
            <person name="Spannagl M."/>
            <person name="Tang H."/>
            <person name="Wang X."/>
            <person name="Wicker T."/>
            <person name="Bharti A.K."/>
            <person name="Chapman J."/>
            <person name="Feltus F.A."/>
            <person name="Gowik U."/>
            <person name="Grigoriev I.V."/>
            <person name="Lyons E."/>
            <person name="Maher C.A."/>
            <person name="Martis M."/>
            <person name="Narechania A."/>
            <person name="Otillar R.P."/>
            <person name="Penning B.W."/>
            <person name="Salamov A.A."/>
            <person name="Wang Y."/>
            <person name="Zhang L."/>
            <person name="Carpita N.C."/>
            <person name="Freeling M."/>
            <person name="Gingle A.R."/>
            <person name="Hash C.T."/>
            <person name="Keller B."/>
            <person name="Klein P."/>
            <person name="Kresovich S."/>
            <person name="McCann M.C."/>
            <person name="Ming R."/>
            <person name="Peterson D.G."/>
            <person name="Mehboob-ur-Rahman"/>
            <person name="Ware D."/>
            <person name="Westhoff P."/>
            <person name="Mayer K.F."/>
            <person name="Messing J."/>
            <person name="Rokhsar D.S."/>
        </authorList>
    </citation>
    <scope>NUCLEOTIDE SEQUENCE [LARGE SCALE GENOMIC DNA]</scope>
    <source>
        <strain evidence="2">cv. BTx623</strain>
    </source>
</reference>
<sequence length="203" mass="22240">MVRHLFPSSSSAFALHPLVPAAEPGPPSITRVWCLRSPCSTVHPPPPPQSSPSALLPHDSYVAQHSCTCDALASPRLRPRAAASHHPCRRGEGGARVEKREVGFEGSDDDSARTRAGNAGARVGAFYSALVRLPYRTTSSSMSNLATCVDLDLDLRWSNLNLTLYWNLETEAASWWSTYLPSIYIQLTNTARKYTSSYHGENM</sequence>
<evidence type="ECO:0000313" key="1">
    <source>
        <dbReference type="EMBL" id="KXG30017.1"/>
    </source>
</evidence>
<proteinExistence type="predicted"/>
<accession>A0A194YP94</accession>
<keyword evidence="2" id="KW-1185">Reference proteome</keyword>
<dbReference type="Gramene" id="KXG30017">
    <property type="protein sequence ID" value="KXG30017"/>
    <property type="gene ID" value="SORBI_3004G124000"/>
</dbReference>
<organism evidence="1 2">
    <name type="scientific">Sorghum bicolor</name>
    <name type="common">Sorghum</name>
    <name type="synonym">Sorghum vulgare</name>
    <dbReference type="NCBI Taxonomy" id="4558"/>
    <lineage>
        <taxon>Eukaryota</taxon>
        <taxon>Viridiplantae</taxon>
        <taxon>Streptophyta</taxon>
        <taxon>Embryophyta</taxon>
        <taxon>Tracheophyta</taxon>
        <taxon>Spermatophyta</taxon>
        <taxon>Magnoliopsida</taxon>
        <taxon>Liliopsida</taxon>
        <taxon>Poales</taxon>
        <taxon>Poaceae</taxon>
        <taxon>PACMAD clade</taxon>
        <taxon>Panicoideae</taxon>
        <taxon>Andropogonodae</taxon>
        <taxon>Andropogoneae</taxon>
        <taxon>Sorghinae</taxon>
        <taxon>Sorghum</taxon>
    </lineage>
</organism>